<comment type="caution">
    <text evidence="1">The sequence shown here is derived from an EMBL/GenBank/DDBJ whole genome shotgun (WGS) entry which is preliminary data.</text>
</comment>
<sequence length="1966" mass="220152">MAYREPDRNTSFPSHEPLRPMDTARQDPPTNGHQREWRQTDQDRQYDDYPRHPETAEWLRRTQGGRESEREREVYMLERERELREREKQRDAWYRHAQTQSAADGRSGREREEWERQRALQEDEYRDAGRNRTEDGEYQRVLADRPHDGPSSPAAYTNSLRRPSYDHPRNGDDAAAGYPYYPSPASTQRELHREPPMTTATLRALEHRVSGPQNLPSGSEDRPVDPHHYSTTDYHRLAGHAYSPPDLPLPQRERDVLEQQRRTTQRAVVVDPRGSVGLGIMPAAPSTHPVRQAPPPHAGYAYPSAYAHPDAAYLPYDPARHCPVPSNPMAAYQQAVAEREEREVIKYTRWQNQKRARLEELMEMERKRRARAAARLGLGEPSAVDALARNGGDHLAPESNAPSRSHTPVEAGAVGDLRRHLKAAHKSAARARKEAREEAAAAAAIAARQRTSHVESRYTSPNKVDELDDELMDLAGEEGMYPGAPSGGSALGEHAENAGEPSSSRKASRRKDKPKILDETELPQENWPTKGLRNKDGSFRKKPGPPKGVKKGAALGKSGLAGGTTEGTPSDLPGSESIRFGASIGDALHAGPAAPAPPSKRRKVNGKVKVEEQADGNKESSPYEELSAMRPADVDSELVDMLGDRSPSDMAPRTEATSMYSAEDPLARSLSAIEQSRRLLQVLSSRPESQQPEIQMRTKNTRKKVRDRAGFGTNPNQTDSPGAGSTDVKVDFQGGMPGRSDILPHSSFVHDRSHQDDVQERPWEQPLQVQGSLVPQPQSNYDSMPLDEPHAMPQPGSQPISPPASPPQPTFESTYGVDEVDEMSPPPGEPVNNAVTRRRHLTVEAMQALIWQDLACNQIPTVSRYVGQVITARQDNAKKIADAIARQIRKIQVKPPPTITAIRQKARMAAKAATAYWKKAEKEEVELRKKAEREALDRARVEEAERERQRAAKRLQFLLDSGETYSKLMMKKIKSYGGWRRCDGSMPRTENALRATAMRRAVMQMTLTLIWKRLVGVMAAVVFLAPDTNRLSTDDPDMSDEELKKRAAARARAIMARKKREAADFDEEVAVSTAALDFQNPLGAGVGVMVTQPAMLQAQLKDYQMRGLSWLAHLYESGINGILADEMGLGKTIQSISLLAWLAETHNIWGPFLVVAPTSTVHNWQAELTRFVPRLKVLPHWGTPADREVIRRQWSRPSVTFTEDAPFHIVVTSYDMVNVDTQYFKKVRWQYMILDEAQAVKNAGTQRWTNLLSLKSRNRLLLTGTPIQNNMGELWALLHFIMPDLFTSLQDFTQWFSRGIEDGAGRKNDMLQAQQLRRLHDVLRPFMLRRVKRNVQSELGEKIEKDILVNLSPRQHMMYRALRSNASIKAILDQAKENSDTSTKRNALMNVVMQFRKVCNHPELFDRADVTAPLSFSTFSSSGDLLREQSLYLPDSCRNPIRVQLPRIVWEDGGVVTRPMDNGKGGFETKYLHNLMNIWSPDNLVKSLEQTDSAFGFLALTKDSVSDLSRKARESAIVQLMRSDLGALEQRNLASESAYVSPFLIETKLRKRFAVDSDVPPHQIALRNWQRSYLSRKDARFTLEEVVAPPIRAECSSRSFNIMQQDLKDPLLDKLALYGLPPVSADDPVLVAKARNVLPDLPPSGLLRNSSEDQQPVTAMRFPSMKRLIFDSAKLARLDSLLRELKAGGHRVLIYFQMTKMMSIFEEYLVYRQHRYLRLDGATAIADRRDMVNAWQTNPDIFIFMLSTRAGGLGINLTAADTVIFYEHDWNPSNDAQAMDRAHRVGQTRQVTVYRLICRGTVDERMLTLARNKKDVQDIVVGNKSLDEVNAQKEIASLLLDDEDDAADMPATFGNRSAGFGSTFASSALADVDDEDGFFTNKKTGDDDGGDGAASRAKPTVKRKVGVDEDGEPVKRPPKKRAPKPPADGEAPKSKKATTVTAKSEPPSEMPSNTGTPEQQVEVPGM</sequence>
<name>A0ACC2WQN6_9TREE</name>
<keyword evidence="2" id="KW-1185">Reference proteome</keyword>
<reference evidence="1" key="1">
    <citation type="submission" date="2023-04" db="EMBL/GenBank/DDBJ databases">
        <title>Draft Genome sequencing of Naganishia species isolated from polar environments using Oxford Nanopore Technology.</title>
        <authorList>
            <person name="Leo P."/>
            <person name="Venkateswaran K."/>
        </authorList>
    </citation>
    <scope>NUCLEOTIDE SEQUENCE</scope>
    <source>
        <strain evidence="1">MNA-CCFEE 5262</strain>
    </source>
</reference>
<accession>A0ACC2WQN6</accession>
<protein>
    <submittedName>
        <fullName evidence="1">Uncharacterized protein</fullName>
    </submittedName>
</protein>
<evidence type="ECO:0000313" key="1">
    <source>
        <dbReference type="EMBL" id="KAJ9113489.1"/>
    </source>
</evidence>
<gene>
    <name evidence="1" type="ORF">QFC20_001840</name>
</gene>
<organism evidence="1 2">
    <name type="scientific">Naganishia adeliensis</name>
    <dbReference type="NCBI Taxonomy" id="92952"/>
    <lineage>
        <taxon>Eukaryota</taxon>
        <taxon>Fungi</taxon>
        <taxon>Dikarya</taxon>
        <taxon>Basidiomycota</taxon>
        <taxon>Agaricomycotina</taxon>
        <taxon>Tremellomycetes</taxon>
        <taxon>Filobasidiales</taxon>
        <taxon>Filobasidiaceae</taxon>
        <taxon>Naganishia</taxon>
    </lineage>
</organism>
<dbReference type="EMBL" id="JASBWS010000012">
    <property type="protein sequence ID" value="KAJ9113489.1"/>
    <property type="molecule type" value="Genomic_DNA"/>
</dbReference>
<proteinExistence type="predicted"/>
<dbReference type="Proteomes" id="UP001230649">
    <property type="component" value="Unassembled WGS sequence"/>
</dbReference>
<evidence type="ECO:0000313" key="2">
    <source>
        <dbReference type="Proteomes" id="UP001230649"/>
    </source>
</evidence>